<dbReference type="InterPro" id="IPR009057">
    <property type="entry name" value="Homeodomain-like_sf"/>
</dbReference>
<dbReference type="PANTHER" id="PTHR46796">
    <property type="entry name" value="HTH-TYPE TRANSCRIPTIONAL ACTIVATOR RHAS-RELATED"/>
    <property type="match status" value="1"/>
</dbReference>
<dbReference type="Pfam" id="PF20240">
    <property type="entry name" value="DUF6597"/>
    <property type="match status" value="1"/>
</dbReference>
<dbReference type="AlphaFoldDB" id="A0A367E8W7"/>
<dbReference type="InterPro" id="IPR046532">
    <property type="entry name" value="DUF6597"/>
</dbReference>
<evidence type="ECO:0000259" key="5">
    <source>
        <dbReference type="PROSITE" id="PS01124"/>
    </source>
</evidence>
<dbReference type="InterPro" id="IPR050204">
    <property type="entry name" value="AraC_XylS_family_regulators"/>
</dbReference>
<evidence type="ECO:0000313" key="6">
    <source>
        <dbReference type="EMBL" id="RCG14433.1"/>
    </source>
</evidence>
<reference evidence="6 7" key="1">
    <citation type="submission" date="2018-06" db="EMBL/GenBank/DDBJ databases">
        <title>Streptomyces reniochalinae sp. nov. and Streptomyces diacarnus sp. nov. from marine sponges.</title>
        <authorList>
            <person name="Li L."/>
        </authorList>
    </citation>
    <scope>NUCLEOTIDE SEQUENCE [LARGE SCALE GENOMIC DNA]</scope>
    <source>
        <strain evidence="6 7">LHW51701</strain>
    </source>
</reference>
<keyword evidence="7" id="KW-1185">Reference proteome</keyword>
<dbReference type="PROSITE" id="PS00041">
    <property type="entry name" value="HTH_ARAC_FAMILY_1"/>
    <property type="match status" value="1"/>
</dbReference>
<feature type="region of interest" description="Disordered" evidence="4">
    <location>
        <begin position="1"/>
        <end position="31"/>
    </location>
</feature>
<evidence type="ECO:0000256" key="3">
    <source>
        <dbReference type="ARBA" id="ARBA00023163"/>
    </source>
</evidence>
<feature type="compositionally biased region" description="Basic and acidic residues" evidence="4">
    <location>
        <begin position="22"/>
        <end position="31"/>
    </location>
</feature>
<feature type="region of interest" description="Disordered" evidence="4">
    <location>
        <begin position="151"/>
        <end position="182"/>
    </location>
</feature>
<keyword evidence="1" id="KW-0805">Transcription regulation</keyword>
<organism evidence="6 7">
    <name type="scientific">Streptomyces diacarni</name>
    <dbReference type="NCBI Taxonomy" id="2800381"/>
    <lineage>
        <taxon>Bacteria</taxon>
        <taxon>Bacillati</taxon>
        <taxon>Actinomycetota</taxon>
        <taxon>Actinomycetes</taxon>
        <taxon>Kitasatosporales</taxon>
        <taxon>Streptomycetaceae</taxon>
        <taxon>Streptomyces</taxon>
    </lineage>
</organism>
<evidence type="ECO:0000256" key="1">
    <source>
        <dbReference type="ARBA" id="ARBA00023015"/>
    </source>
</evidence>
<feature type="compositionally biased region" description="Low complexity" evidence="4">
    <location>
        <begin position="165"/>
        <end position="182"/>
    </location>
</feature>
<feature type="compositionally biased region" description="Gly residues" evidence="4">
    <location>
        <begin position="154"/>
        <end position="164"/>
    </location>
</feature>
<evidence type="ECO:0000313" key="7">
    <source>
        <dbReference type="Proteomes" id="UP000252914"/>
    </source>
</evidence>
<dbReference type="GO" id="GO:0043565">
    <property type="term" value="F:sequence-specific DNA binding"/>
    <property type="evidence" value="ECO:0007669"/>
    <property type="project" value="InterPro"/>
</dbReference>
<dbReference type="Gene3D" id="1.10.10.60">
    <property type="entry name" value="Homeodomain-like"/>
    <property type="match status" value="1"/>
</dbReference>
<accession>A0A367E8W7</accession>
<gene>
    <name evidence="6" type="ORF">DTL70_31515</name>
</gene>
<dbReference type="InterPro" id="IPR018062">
    <property type="entry name" value="HTH_AraC-typ_CS"/>
</dbReference>
<keyword evidence="3" id="KW-0804">Transcription</keyword>
<dbReference type="GO" id="GO:0003700">
    <property type="term" value="F:DNA-binding transcription factor activity"/>
    <property type="evidence" value="ECO:0007669"/>
    <property type="project" value="InterPro"/>
</dbReference>
<protein>
    <submittedName>
        <fullName evidence="6">AraC family transcriptional regulator</fullName>
    </submittedName>
</protein>
<dbReference type="SUPFAM" id="SSF46689">
    <property type="entry name" value="Homeodomain-like"/>
    <property type="match status" value="1"/>
</dbReference>
<sequence>MAGGGSVNAPDGENRTPAAREAAAEPRRDTRGIVQAPSLMARVHFRRRPAAEPLRHWVEHYWLIDWDLEEPYVSQVVPHPCVNLVFERRGPAEIAVASGLVAGVATDLFTTKLADSGRVCGVQFRPGGFHTFLSPPRPLTALRGRQLTLREAFGDGGAPGGEAPGGETSAGREAAGSEAAGRGAVGAREVLARVRPQDVPARVLGPDAEDRRVAALDAFLLSLSPRTDPAAEQAMALADRIRTDRSVLRVERLAADEGVSVRTLQRLFATYVGVSPKWAILRYRVHEAMERATARPATDWAQLAGELGYSDQAHLVRDFTATVGVTPTAYARAVETPPRPETPAEA</sequence>
<feature type="domain" description="HTH araC/xylS-type" evidence="5">
    <location>
        <begin position="232"/>
        <end position="333"/>
    </location>
</feature>
<dbReference type="EMBL" id="QOIN01000070">
    <property type="protein sequence ID" value="RCG14433.1"/>
    <property type="molecule type" value="Genomic_DNA"/>
</dbReference>
<dbReference type="InterPro" id="IPR018060">
    <property type="entry name" value="HTH_AraC"/>
</dbReference>
<dbReference type="Proteomes" id="UP000252914">
    <property type="component" value="Unassembled WGS sequence"/>
</dbReference>
<comment type="caution">
    <text evidence="6">The sequence shown here is derived from an EMBL/GenBank/DDBJ whole genome shotgun (WGS) entry which is preliminary data.</text>
</comment>
<dbReference type="Pfam" id="PF12833">
    <property type="entry name" value="HTH_18"/>
    <property type="match status" value="1"/>
</dbReference>
<keyword evidence="2" id="KW-0238">DNA-binding</keyword>
<proteinExistence type="predicted"/>
<dbReference type="SMART" id="SM00342">
    <property type="entry name" value="HTH_ARAC"/>
    <property type="match status" value="1"/>
</dbReference>
<evidence type="ECO:0000256" key="2">
    <source>
        <dbReference type="ARBA" id="ARBA00023125"/>
    </source>
</evidence>
<dbReference type="PROSITE" id="PS01124">
    <property type="entry name" value="HTH_ARAC_FAMILY_2"/>
    <property type="match status" value="1"/>
</dbReference>
<evidence type="ECO:0000256" key="4">
    <source>
        <dbReference type="SAM" id="MobiDB-lite"/>
    </source>
</evidence>
<name>A0A367E8W7_9ACTN</name>